<dbReference type="PANTHER" id="PTHR13037">
    <property type="entry name" value="FORMIN"/>
    <property type="match status" value="1"/>
</dbReference>
<keyword evidence="4" id="KW-0732">Signal</keyword>
<name>A0AB34IFZ9_PRYPA</name>
<keyword evidence="3" id="KW-0472">Membrane</keyword>
<evidence type="ECO:0000259" key="5">
    <source>
        <dbReference type="PROSITE" id="PS50853"/>
    </source>
</evidence>
<keyword evidence="7" id="KW-1185">Reference proteome</keyword>
<reference evidence="6 7" key="1">
    <citation type="journal article" date="2024" name="Science">
        <title>Giant polyketide synthase enzymes in the biosynthesis of giant marine polyether toxins.</title>
        <authorList>
            <person name="Fallon T.R."/>
            <person name="Shende V.V."/>
            <person name="Wierzbicki I.H."/>
            <person name="Pendleton A.L."/>
            <person name="Watervoot N.F."/>
            <person name="Auber R.P."/>
            <person name="Gonzalez D.J."/>
            <person name="Wisecaver J.H."/>
            <person name="Moore B.S."/>
        </authorList>
    </citation>
    <scope>NUCLEOTIDE SEQUENCE [LARGE SCALE GENOMIC DNA]</scope>
    <source>
        <strain evidence="6 7">12B1</strain>
    </source>
</reference>
<sequence length="781" mass="79948">MRPASPPRAPPLLFASRLLRLALACLSTLAAAAAPPQCPGLTSPNGRACCPSACVKCGAADCKTAPPGGAACCTEEVILSPECGEGRAPPCRLPPPIPEGATPCDEGQENDLPYAACASFCAEQKHCAKCKCRACAMCAPPKEGEEPPVAHVVSAAPDAMGCTFDYTVEKAWSRGFKAEVLVNHWVPGQRVLLDFGTVGLNVNSPWGASSSRFGEYNAFLFVLKERKDEKGGFGFNAFGDFSSRGPPTPSISCVGDPPPPPPPLPPRPPPPPHPPPPPSPAPSPPPSPLAPLSLFAPKRVESLAASASSCGSASLHWHAPHHADGFPVLDYELTAAAADGLSPPLVKPSVGATATEWGGLPPATTFAVTVRANSAAGYGARSKAVLVQTKPATLAPQPPFAAPVAHAESCSSLRLQLPPRRGGCGGDESFVVEASHGGGEWAPLLRGVTAQSVTADGLAAHAAHAFRLVATNAAGSSAAGPASPPVLTDATARPLAAPSARATSSASFALAWDVSPCRPQQRWELLYSRHNASAATPAWHSLAHGVEGGAYLAPSLRCPTGCSFRLRPLDVDGYALYSPPSAEVASPLLPPPPPAATRLELRLAPPPPLAPPPLPPPLFATRLAEQLSAAAAAPAAIVELRLGGEYAVFDLLADDSAAAAARLAAQLGDPSAPLAAGDISRRAAALLLLAADGTAAPLRPPPRLSAAARITLALAAAALAAACAGAALSRLAPRRAAAHARVRRRRHKKKAYARAEAEEASLSDEADGLIEEEAHRLGLRA</sequence>
<keyword evidence="3" id="KW-1133">Transmembrane helix</keyword>
<feature type="region of interest" description="Disordered" evidence="2">
    <location>
        <begin position="246"/>
        <end position="292"/>
    </location>
</feature>
<keyword evidence="1" id="KW-0945">Host-virus interaction</keyword>
<evidence type="ECO:0000256" key="3">
    <source>
        <dbReference type="SAM" id="Phobius"/>
    </source>
</evidence>
<accession>A0AB34IFZ9</accession>
<dbReference type="Gene3D" id="2.60.40.10">
    <property type="entry name" value="Immunoglobulins"/>
    <property type="match status" value="2"/>
</dbReference>
<proteinExistence type="predicted"/>
<dbReference type="EMBL" id="JBGBPQ010000028">
    <property type="protein sequence ID" value="KAL1496534.1"/>
    <property type="molecule type" value="Genomic_DNA"/>
</dbReference>
<evidence type="ECO:0000256" key="2">
    <source>
        <dbReference type="SAM" id="MobiDB-lite"/>
    </source>
</evidence>
<feature type="domain" description="Fibronectin type-III" evidence="5">
    <location>
        <begin position="395"/>
        <end position="494"/>
    </location>
</feature>
<gene>
    <name evidence="6" type="ORF">AB1Y20_014140</name>
</gene>
<evidence type="ECO:0000313" key="6">
    <source>
        <dbReference type="EMBL" id="KAL1496534.1"/>
    </source>
</evidence>
<feature type="transmembrane region" description="Helical" evidence="3">
    <location>
        <begin position="706"/>
        <end position="728"/>
    </location>
</feature>
<keyword evidence="3" id="KW-0812">Transmembrane</keyword>
<comment type="caution">
    <text evidence="6">The sequence shown here is derived from an EMBL/GenBank/DDBJ whole genome shotgun (WGS) entry which is preliminary data.</text>
</comment>
<organism evidence="6 7">
    <name type="scientific">Prymnesium parvum</name>
    <name type="common">Toxic golden alga</name>
    <dbReference type="NCBI Taxonomy" id="97485"/>
    <lineage>
        <taxon>Eukaryota</taxon>
        <taxon>Haptista</taxon>
        <taxon>Haptophyta</taxon>
        <taxon>Prymnesiophyceae</taxon>
        <taxon>Prymnesiales</taxon>
        <taxon>Prymnesiaceae</taxon>
        <taxon>Prymnesium</taxon>
    </lineage>
</organism>
<dbReference type="SUPFAM" id="SSF49265">
    <property type="entry name" value="Fibronectin type III"/>
    <property type="match status" value="2"/>
</dbReference>
<dbReference type="InterPro" id="IPR013783">
    <property type="entry name" value="Ig-like_fold"/>
</dbReference>
<dbReference type="Proteomes" id="UP001515480">
    <property type="component" value="Unassembled WGS sequence"/>
</dbReference>
<feature type="chain" id="PRO_5044263646" description="Fibronectin type-III domain-containing protein" evidence="4">
    <location>
        <begin position="34"/>
        <end position="781"/>
    </location>
</feature>
<dbReference type="CDD" id="cd00063">
    <property type="entry name" value="FN3"/>
    <property type="match status" value="1"/>
</dbReference>
<protein>
    <recommendedName>
        <fullName evidence="5">Fibronectin type-III domain-containing protein</fullName>
    </recommendedName>
</protein>
<dbReference type="AlphaFoldDB" id="A0AB34IFZ9"/>
<feature type="domain" description="Fibronectin type-III" evidence="5">
    <location>
        <begin position="296"/>
        <end position="392"/>
    </location>
</feature>
<feature type="signal peptide" evidence="4">
    <location>
        <begin position="1"/>
        <end position="33"/>
    </location>
</feature>
<dbReference type="PANTHER" id="PTHR13037:SF24">
    <property type="entry name" value="POLYCOMB PROTEIN PCL-RELATED"/>
    <property type="match status" value="1"/>
</dbReference>
<evidence type="ECO:0000256" key="4">
    <source>
        <dbReference type="SAM" id="SignalP"/>
    </source>
</evidence>
<evidence type="ECO:0000313" key="7">
    <source>
        <dbReference type="Proteomes" id="UP001515480"/>
    </source>
</evidence>
<dbReference type="InterPro" id="IPR003961">
    <property type="entry name" value="FN3_dom"/>
</dbReference>
<dbReference type="InterPro" id="IPR036116">
    <property type="entry name" value="FN3_sf"/>
</dbReference>
<evidence type="ECO:0000256" key="1">
    <source>
        <dbReference type="ARBA" id="ARBA00022581"/>
    </source>
</evidence>
<dbReference type="PROSITE" id="PS50853">
    <property type="entry name" value="FN3"/>
    <property type="match status" value="2"/>
</dbReference>
<feature type="compositionally biased region" description="Pro residues" evidence="2">
    <location>
        <begin position="256"/>
        <end position="289"/>
    </location>
</feature>
<dbReference type="SMART" id="SM00060">
    <property type="entry name" value="FN3"/>
    <property type="match status" value="2"/>
</dbReference>